<sequence length="128" mass="13892">MAEDDRFFPHRAPIEAYGNGGFRFGGMSHQGSLMILGDGMHAWPATRYADVSPADFARILEAPRRPHTFILGTGIAAPAPSRPLLEAFDKAGIGLQLMTTGAAVRTYNILLGENRDIWAALIAVDQVR</sequence>
<comment type="caution">
    <text evidence="1">The sequence shown here is derived from an EMBL/GenBank/DDBJ whole genome shotgun (WGS) entry which is preliminary data.</text>
</comment>
<protein>
    <submittedName>
        <fullName evidence="1">Uncharacterized protein</fullName>
    </submittedName>
</protein>
<gene>
    <name evidence="1" type="ORF">JHL16_10020</name>
</gene>
<name>A0ACC5R213_9HYPH</name>
<organism evidence="1 2">
    <name type="scientific">Taklimakanibacter albus</name>
    <dbReference type="NCBI Taxonomy" id="2800327"/>
    <lineage>
        <taxon>Bacteria</taxon>
        <taxon>Pseudomonadati</taxon>
        <taxon>Pseudomonadota</taxon>
        <taxon>Alphaproteobacteria</taxon>
        <taxon>Hyphomicrobiales</taxon>
        <taxon>Aestuariivirgaceae</taxon>
        <taxon>Taklimakanibacter</taxon>
    </lineage>
</organism>
<proteinExistence type="predicted"/>
<accession>A0ACC5R213</accession>
<evidence type="ECO:0000313" key="2">
    <source>
        <dbReference type="Proteomes" id="UP000616151"/>
    </source>
</evidence>
<reference evidence="1" key="1">
    <citation type="submission" date="2021-01" db="EMBL/GenBank/DDBJ databases">
        <authorList>
            <person name="Sun Q."/>
        </authorList>
    </citation>
    <scope>NUCLEOTIDE SEQUENCE</scope>
    <source>
        <strain evidence="1">YIM B02566</strain>
    </source>
</reference>
<keyword evidence="2" id="KW-1185">Reference proteome</keyword>
<dbReference type="Proteomes" id="UP000616151">
    <property type="component" value="Unassembled WGS sequence"/>
</dbReference>
<evidence type="ECO:0000313" key="1">
    <source>
        <dbReference type="EMBL" id="MBK1866690.1"/>
    </source>
</evidence>
<dbReference type="EMBL" id="JAENHL010000006">
    <property type="protein sequence ID" value="MBK1866690.1"/>
    <property type="molecule type" value="Genomic_DNA"/>
</dbReference>